<comment type="catalytic activity">
    <reaction evidence="1">
        <text>2-phosphoglycolate + H2O = glycolate + phosphate</text>
        <dbReference type="Rhea" id="RHEA:14369"/>
        <dbReference type="ChEBI" id="CHEBI:15377"/>
        <dbReference type="ChEBI" id="CHEBI:29805"/>
        <dbReference type="ChEBI" id="CHEBI:43474"/>
        <dbReference type="ChEBI" id="CHEBI:58033"/>
        <dbReference type="EC" id="3.1.3.18"/>
    </reaction>
</comment>
<dbReference type="SUPFAM" id="SSF56784">
    <property type="entry name" value="HAD-like"/>
    <property type="match status" value="1"/>
</dbReference>
<keyword evidence="6" id="KW-1185">Reference proteome</keyword>
<organism evidence="5 6">
    <name type="scientific">Pseudaquabacterium inlustre</name>
    <dbReference type="NCBI Taxonomy" id="2984192"/>
    <lineage>
        <taxon>Bacteria</taxon>
        <taxon>Pseudomonadati</taxon>
        <taxon>Pseudomonadota</taxon>
        <taxon>Betaproteobacteria</taxon>
        <taxon>Burkholderiales</taxon>
        <taxon>Sphaerotilaceae</taxon>
        <taxon>Pseudaquabacterium</taxon>
    </lineage>
</organism>
<evidence type="ECO:0000313" key="5">
    <source>
        <dbReference type="EMBL" id="MEK8050074.1"/>
    </source>
</evidence>
<dbReference type="SFLD" id="SFLDG01135">
    <property type="entry name" value="C1.5.6:_HAD__Beta-PGM__Phospha"/>
    <property type="match status" value="1"/>
</dbReference>
<dbReference type="InterPro" id="IPR006439">
    <property type="entry name" value="HAD-SF_hydro_IA"/>
</dbReference>
<dbReference type="EMBL" id="JBBUTH010000003">
    <property type="protein sequence ID" value="MEK8050074.1"/>
    <property type="molecule type" value="Genomic_DNA"/>
</dbReference>
<dbReference type="PANTHER" id="PTHR43434">
    <property type="entry name" value="PHOSPHOGLYCOLATE PHOSPHATASE"/>
    <property type="match status" value="1"/>
</dbReference>
<dbReference type="SFLD" id="SFLDS00003">
    <property type="entry name" value="Haloacid_Dehalogenase"/>
    <property type="match status" value="1"/>
</dbReference>
<evidence type="ECO:0000313" key="6">
    <source>
        <dbReference type="Proteomes" id="UP001365405"/>
    </source>
</evidence>
<reference evidence="5 6" key="1">
    <citation type="submission" date="2024-04" db="EMBL/GenBank/DDBJ databases">
        <title>Novel species of the genus Ideonella isolated from streams.</title>
        <authorList>
            <person name="Lu H."/>
        </authorList>
    </citation>
    <scope>NUCLEOTIDE SEQUENCE [LARGE SCALE GENOMIC DNA]</scope>
    <source>
        <strain evidence="5 6">DXS22W</strain>
    </source>
</reference>
<dbReference type="EC" id="3.1.3.18" evidence="4"/>
<dbReference type="PANTHER" id="PTHR43434:SF1">
    <property type="entry name" value="PHOSPHOGLYCOLATE PHOSPHATASE"/>
    <property type="match status" value="1"/>
</dbReference>
<dbReference type="InterPro" id="IPR041492">
    <property type="entry name" value="HAD_2"/>
</dbReference>
<dbReference type="Proteomes" id="UP001365405">
    <property type="component" value="Unassembled WGS sequence"/>
</dbReference>
<proteinExistence type="inferred from homology"/>
<gene>
    <name evidence="5" type="ORF">AACH10_07480</name>
</gene>
<evidence type="ECO:0000256" key="3">
    <source>
        <dbReference type="ARBA" id="ARBA00006171"/>
    </source>
</evidence>
<evidence type="ECO:0000256" key="4">
    <source>
        <dbReference type="ARBA" id="ARBA00013078"/>
    </source>
</evidence>
<comment type="caution">
    <text evidence="5">The sequence shown here is derived from an EMBL/GenBank/DDBJ whole genome shotgun (WGS) entry which is preliminary data.</text>
</comment>
<name>A0ABU9CH65_9BURK</name>
<dbReference type="InterPro" id="IPR036412">
    <property type="entry name" value="HAD-like_sf"/>
</dbReference>
<dbReference type="InterPro" id="IPR023214">
    <property type="entry name" value="HAD_sf"/>
</dbReference>
<sequence>MPASASCSEAGRPQAIVFDVDGTLVDTLPAVHSALNAVLGMAGHAAADHRLVRRHFSAGMHGLLQAALAAGDGVGDASRSTPVDPALEAAFGQAYLDRVADLARPFDGVAAMLADLAGRGLRLGVCSNGASAALQRMLSAFGWHSHFSMVVDAGNARALKPSPAPLQQVLQGLQVQPADAWLVGDSELDGRCARAAGCRFVWVACGYGGDEAAAMAHSRLADPTDLPALLAGVG</sequence>
<protein>
    <recommendedName>
        <fullName evidence="4">phosphoglycolate phosphatase</fullName>
        <ecNumber evidence="4">3.1.3.18</ecNumber>
    </recommendedName>
</protein>
<comment type="pathway">
    <text evidence="2">Organic acid metabolism; glycolate biosynthesis; glycolate from 2-phosphoglycolate: step 1/1.</text>
</comment>
<dbReference type="InterPro" id="IPR023198">
    <property type="entry name" value="PGP-like_dom2"/>
</dbReference>
<dbReference type="Pfam" id="PF13419">
    <property type="entry name" value="HAD_2"/>
    <property type="match status" value="1"/>
</dbReference>
<dbReference type="Gene3D" id="1.10.150.240">
    <property type="entry name" value="Putative phosphatase, domain 2"/>
    <property type="match status" value="1"/>
</dbReference>
<dbReference type="RefSeq" id="WP_341409741.1">
    <property type="nucleotide sequence ID" value="NZ_JBBUTH010000003.1"/>
</dbReference>
<accession>A0ABU9CH65</accession>
<dbReference type="SFLD" id="SFLDG01129">
    <property type="entry name" value="C1.5:_HAD__Beta-PGM__Phosphata"/>
    <property type="match status" value="1"/>
</dbReference>
<evidence type="ECO:0000256" key="1">
    <source>
        <dbReference type="ARBA" id="ARBA00000830"/>
    </source>
</evidence>
<comment type="similarity">
    <text evidence="3">Belongs to the HAD-like hydrolase superfamily. CbbY/CbbZ/Gph/YieH family.</text>
</comment>
<dbReference type="Gene3D" id="3.40.50.1000">
    <property type="entry name" value="HAD superfamily/HAD-like"/>
    <property type="match status" value="1"/>
</dbReference>
<dbReference type="InterPro" id="IPR050155">
    <property type="entry name" value="HAD-like_hydrolase_sf"/>
</dbReference>
<evidence type="ECO:0000256" key="2">
    <source>
        <dbReference type="ARBA" id="ARBA00004818"/>
    </source>
</evidence>
<dbReference type="PRINTS" id="PR00413">
    <property type="entry name" value="HADHALOGNASE"/>
</dbReference>